<comment type="caution">
    <text evidence="1">The sequence shown here is derived from an EMBL/GenBank/DDBJ whole genome shotgun (WGS) entry which is preliminary data.</text>
</comment>
<evidence type="ECO:0000313" key="2">
    <source>
        <dbReference type="Proteomes" id="UP001372338"/>
    </source>
</evidence>
<proteinExistence type="predicted"/>
<gene>
    <name evidence="1" type="ORF">RIF29_28194</name>
</gene>
<protein>
    <submittedName>
        <fullName evidence="1">Uncharacterized protein</fullName>
    </submittedName>
</protein>
<sequence length="93" mass="10507">MTGEKKGGLHQQNSICHTMNMFKHEMKRKDAYMLFSLHSVAAAAAIRLVSAAWNVPVVAVPRFSINFPNFQFENMSNLCFIINVVRNGDDDSF</sequence>
<evidence type="ECO:0000313" key="1">
    <source>
        <dbReference type="EMBL" id="KAK7261871.1"/>
    </source>
</evidence>
<reference evidence="1 2" key="1">
    <citation type="submission" date="2024-01" db="EMBL/GenBank/DDBJ databases">
        <title>The genomes of 5 underutilized Papilionoideae crops provide insights into root nodulation and disease resistanc.</title>
        <authorList>
            <person name="Yuan L."/>
        </authorList>
    </citation>
    <scope>NUCLEOTIDE SEQUENCE [LARGE SCALE GENOMIC DNA]</scope>
    <source>
        <strain evidence="1">ZHUSHIDOU_FW_LH</strain>
        <tissue evidence="1">Leaf</tissue>
    </source>
</reference>
<name>A0AAN9ESU3_CROPI</name>
<keyword evidence="2" id="KW-1185">Reference proteome</keyword>
<dbReference type="EMBL" id="JAYWIO010000005">
    <property type="protein sequence ID" value="KAK7261871.1"/>
    <property type="molecule type" value="Genomic_DNA"/>
</dbReference>
<dbReference type="Proteomes" id="UP001372338">
    <property type="component" value="Unassembled WGS sequence"/>
</dbReference>
<accession>A0AAN9ESU3</accession>
<organism evidence="1 2">
    <name type="scientific">Crotalaria pallida</name>
    <name type="common">Smooth rattlebox</name>
    <name type="synonym">Crotalaria striata</name>
    <dbReference type="NCBI Taxonomy" id="3830"/>
    <lineage>
        <taxon>Eukaryota</taxon>
        <taxon>Viridiplantae</taxon>
        <taxon>Streptophyta</taxon>
        <taxon>Embryophyta</taxon>
        <taxon>Tracheophyta</taxon>
        <taxon>Spermatophyta</taxon>
        <taxon>Magnoliopsida</taxon>
        <taxon>eudicotyledons</taxon>
        <taxon>Gunneridae</taxon>
        <taxon>Pentapetalae</taxon>
        <taxon>rosids</taxon>
        <taxon>fabids</taxon>
        <taxon>Fabales</taxon>
        <taxon>Fabaceae</taxon>
        <taxon>Papilionoideae</taxon>
        <taxon>50 kb inversion clade</taxon>
        <taxon>genistoids sensu lato</taxon>
        <taxon>core genistoids</taxon>
        <taxon>Crotalarieae</taxon>
        <taxon>Crotalaria</taxon>
    </lineage>
</organism>
<dbReference type="AlphaFoldDB" id="A0AAN9ESU3"/>